<comment type="caution">
    <text evidence="2">The sequence shown here is derived from an EMBL/GenBank/DDBJ whole genome shotgun (WGS) entry which is preliminary data.</text>
</comment>
<reference evidence="2 3" key="1">
    <citation type="submission" date="2021-02" db="EMBL/GenBank/DDBJ databases">
        <title>Whole genome sequencing of Streptomyces actuosus VRA1.</title>
        <authorList>
            <person name="Sen G."/>
            <person name="Sen A."/>
        </authorList>
    </citation>
    <scope>NUCLEOTIDE SEQUENCE [LARGE SCALE GENOMIC DNA]</scope>
    <source>
        <strain evidence="2 3">VRA1</strain>
    </source>
</reference>
<gene>
    <name evidence="2" type="ORF">JS756_08975</name>
</gene>
<dbReference type="Proteomes" id="UP000788262">
    <property type="component" value="Unassembled WGS sequence"/>
</dbReference>
<organism evidence="2 3">
    <name type="scientific">Streptomyces actuosus</name>
    <dbReference type="NCBI Taxonomy" id="1885"/>
    <lineage>
        <taxon>Bacteria</taxon>
        <taxon>Bacillati</taxon>
        <taxon>Actinomycetota</taxon>
        <taxon>Actinomycetes</taxon>
        <taxon>Kitasatosporales</taxon>
        <taxon>Streptomycetaceae</taxon>
        <taxon>Streptomyces</taxon>
    </lineage>
</organism>
<name>A0ABS2VMG0_STRAS</name>
<evidence type="ECO:0008006" key="4">
    <source>
        <dbReference type="Google" id="ProtNLM"/>
    </source>
</evidence>
<protein>
    <recommendedName>
        <fullName evidence="4">Lipoprotein</fullName>
    </recommendedName>
</protein>
<keyword evidence="3" id="KW-1185">Reference proteome</keyword>
<feature type="signal peptide" evidence="1">
    <location>
        <begin position="1"/>
        <end position="24"/>
    </location>
</feature>
<dbReference type="RefSeq" id="WP_205382465.1">
    <property type="nucleotide sequence ID" value="NZ_JAFFZS010000005.1"/>
</dbReference>
<feature type="chain" id="PRO_5046975750" description="Lipoprotein" evidence="1">
    <location>
        <begin position="25"/>
        <end position="276"/>
    </location>
</feature>
<evidence type="ECO:0000256" key="1">
    <source>
        <dbReference type="SAM" id="SignalP"/>
    </source>
</evidence>
<evidence type="ECO:0000313" key="2">
    <source>
        <dbReference type="EMBL" id="MBN0044239.1"/>
    </source>
</evidence>
<sequence>MRSTAVRRTALAASAAALALLAAACGGSSDDAGTSGDGKTAGAGASASASAAASASASTAPAATAAAKALTAAELQKAALTQADVKSGTIMEKLPAQDQVAQDKVKAAKAECAPLAQLQAGTFVGKPAATVARKWIGDPKKPAAGASEEEKFLSGLDKSMVVLTLASYADGGAEKAMKELTTAATQCAGGFEFSVGGAATKDVKVVETDAPQGADEALAVTMTMDAEGTRAPVKGVVVRKGATLAYLPAVNMAAAATGDDFDFPVELVQAQLAKLG</sequence>
<evidence type="ECO:0000313" key="3">
    <source>
        <dbReference type="Proteomes" id="UP000788262"/>
    </source>
</evidence>
<accession>A0ABS2VMG0</accession>
<dbReference type="PROSITE" id="PS51257">
    <property type="entry name" value="PROKAR_LIPOPROTEIN"/>
    <property type="match status" value="1"/>
</dbReference>
<proteinExistence type="predicted"/>
<keyword evidence="1" id="KW-0732">Signal</keyword>
<dbReference type="EMBL" id="JAFFZS010000005">
    <property type="protein sequence ID" value="MBN0044239.1"/>
    <property type="molecule type" value="Genomic_DNA"/>
</dbReference>